<dbReference type="OrthoDB" id="4793422at2"/>
<dbReference type="Proteomes" id="UP000253790">
    <property type="component" value="Chromosome"/>
</dbReference>
<keyword evidence="1" id="KW-1133">Transmembrane helix</keyword>
<dbReference type="EMBL" id="CP031229">
    <property type="protein sequence ID" value="AXH96123.1"/>
    <property type="molecule type" value="Genomic_DNA"/>
</dbReference>
<organism evidence="2 3">
    <name type="scientific">Ornithinimicrobium avium</name>
    <dbReference type="NCBI Taxonomy" id="2283195"/>
    <lineage>
        <taxon>Bacteria</taxon>
        <taxon>Bacillati</taxon>
        <taxon>Actinomycetota</taxon>
        <taxon>Actinomycetes</taxon>
        <taxon>Micrococcales</taxon>
        <taxon>Ornithinimicrobiaceae</taxon>
        <taxon>Ornithinimicrobium</taxon>
    </lineage>
</organism>
<name>A0A345NM65_9MICO</name>
<evidence type="ECO:0000313" key="2">
    <source>
        <dbReference type="EMBL" id="AXH96123.1"/>
    </source>
</evidence>
<keyword evidence="1" id="KW-0472">Membrane</keyword>
<proteinExistence type="predicted"/>
<evidence type="ECO:0000256" key="1">
    <source>
        <dbReference type="SAM" id="Phobius"/>
    </source>
</evidence>
<reference evidence="2 3" key="1">
    <citation type="submission" date="2018-07" db="EMBL/GenBank/DDBJ databases">
        <title>Complete genome sequencing of Ornithinimicrobium sp. AMA3305.</title>
        <authorList>
            <person name="Bae J.-W."/>
        </authorList>
    </citation>
    <scope>NUCLEOTIDE SEQUENCE [LARGE SCALE GENOMIC DNA]</scope>
    <source>
        <strain evidence="2 3">AMA3305</strain>
    </source>
</reference>
<keyword evidence="1" id="KW-0812">Transmembrane</keyword>
<dbReference type="Pfam" id="PF10739">
    <property type="entry name" value="DUF2550"/>
    <property type="match status" value="1"/>
</dbReference>
<keyword evidence="3" id="KW-1185">Reference proteome</keyword>
<dbReference type="RefSeq" id="WP_114927888.1">
    <property type="nucleotide sequence ID" value="NZ_CP031229.1"/>
</dbReference>
<protein>
    <submittedName>
        <fullName evidence="2">DUF2550 family protein</fullName>
    </submittedName>
</protein>
<gene>
    <name evidence="2" type="ORF">DV701_08255</name>
</gene>
<dbReference type="InterPro" id="IPR019675">
    <property type="entry name" value="DUF2550"/>
</dbReference>
<feature type="transmembrane region" description="Helical" evidence="1">
    <location>
        <begin position="6"/>
        <end position="29"/>
    </location>
</feature>
<evidence type="ECO:0000313" key="3">
    <source>
        <dbReference type="Proteomes" id="UP000253790"/>
    </source>
</evidence>
<accession>A0A345NM65</accession>
<dbReference type="KEGG" id="orn:DV701_08255"/>
<sequence>MSESLFLVILAALGALMIVALGLILFRLFGDQGLICPPMPAAYRGESSGDTWRRGTLRFTEDRLTLRGSGGLSVGPWLRAHLDLGIASAVTGPEADELGRADLIQVPVSYGTSSFDLALGEGHYTALRAWVEAVPPGWRGARVA</sequence>
<dbReference type="AlphaFoldDB" id="A0A345NM65"/>